<evidence type="ECO:0008006" key="3">
    <source>
        <dbReference type="Google" id="ProtNLM"/>
    </source>
</evidence>
<dbReference type="Pfam" id="PF07394">
    <property type="entry name" value="DUF1501"/>
    <property type="match status" value="1"/>
</dbReference>
<dbReference type="PANTHER" id="PTHR43737:SF1">
    <property type="entry name" value="DUF1501 DOMAIN-CONTAINING PROTEIN"/>
    <property type="match status" value="1"/>
</dbReference>
<reference evidence="1 2" key="1">
    <citation type="submission" date="2019-02" db="EMBL/GenBank/DDBJ databases">
        <title>Deep-cultivation of Planctomycetes and their phenomic and genomic characterization uncovers novel biology.</title>
        <authorList>
            <person name="Wiegand S."/>
            <person name="Jogler M."/>
            <person name="Boedeker C."/>
            <person name="Pinto D."/>
            <person name="Vollmers J."/>
            <person name="Rivas-Marin E."/>
            <person name="Kohn T."/>
            <person name="Peeters S.H."/>
            <person name="Heuer A."/>
            <person name="Rast P."/>
            <person name="Oberbeckmann S."/>
            <person name="Bunk B."/>
            <person name="Jeske O."/>
            <person name="Meyerdierks A."/>
            <person name="Storesund J.E."/>
            <person name="Kallscheuer N."/>
            <person name="Luecker S."/>
            <person name="Lage O.M."/>
            <person name="Pohl T."/>
            <person name="Merkel B.J."/>
            <person name="Hornburger P."/>
            <person name="Mueller R.-W."/>
            <person name="Bruemmer F."/>
            <person name="Labrenz M."/>
            <person name="Spormann A.M."/>
            <person name="Op den Camp H."/>
            <person name="Overmann J."/>
            <person name="Amann R."/>
            <person name="Jetten M.S.M."/>
            <person name="Mascher T."/>
            <person name="Medema M.H."/>
            <person name="Devos D.P."/>
            <person name="Kaster A.-K."/>
            <person name="Ovreas L."/>
            <person name="Rohde M."/>
            <person name="Galperin M.Y."/>
            <person name="Jogler C."/>
        </authorList>
    </citation>
    <scope>NUCLEOTIDE SEQUENCE [LARGE SCALE GENOMIC DNA]</scope>
    <source>
        <strain evidence="1 2">Pla110</strain>
    </source>
</reference>
<dbReference type="AlphaFoldDB" id="A0A518CSN7"/>
<dbReference type="PROSITE" id="PS51318">
    <property type="entry name" value="TAT"/>
    <property type="match status" value="1"/>
</dbReference>
<dbReference type="InterPro" id="IPR006311">
    <property type="entry name" value="TAT_signal"/>
</dbReference>
<dbReference type="InterPro" id="IPR010869">
    <property type="entry name" value="DUF1501"/>
</dbReference>
<sequence>MFRSSRKTNKSFPDRNCPGTLNRRSFLKAGASTLGGLTLPQLLRMQSANAEPSVELPQNKSMIVLWLWGGPSHMETFDLKPEAPIEYRGEFYPIETNVPGIRISEHLPKLAQLADKYSIIRSLSHDSPGHVNSTHTLVTGYPGNLVETPPYRPDHPDMWSVISHFKGPVHEGVPAHVSLPRVRYPGAAYLGGGLDPFVMNSDPNDQNFKVDNVKFENISVGRAQDRLALKSQFDRLRRDIDTGQSMDTMDLFDEKAMAMLTSGRAEQAFNIEAETDEIRDWYGRHAVGQRCLLARRLVEAGVRLVTIDFPYVPGQKARSWDDHASVWNIFTEMKHRLPVLDQVCAATISDLYERGLQDEVMFVVMGEMSHTPRLSNFNGQPGREHWGKTMSLLLSGGGLNMGQIVGSTNSKGDEVTSNPFTPNDFLATIYKSMGVPFGTHVTDFGGRPTPLVPSGSPIAQLF</sequence>
<dbReference type="Proteomes" id="UP000317178">
    <property type="component" value="Chromosome"/>
</dbReference>
<name>A0A518CSN7_9PLAN</name>
<evidence type="ECO:0000313" key="1">
    <source>
        <dbReference type="EMBL" id="QDU82249.1"/>
    </source>
</evidence>
<proteinExistence type="predicted"/>
<protein>
    <recommendedName>
        <fullName evidence="3">DUF1501 domain-containing protein</fullName>
    </recommendedName>
</protein>
<gene>
    <name evidence="1" type="ORF">Pla110_40040</name>
</gene>
<dbReference type="OrthoDB" id="127333at2"/>
<dbReference type="PANTHER" id="PTHR43737">
    <property type="entry name" value="BLL7424 PROTEIN"/>
    <property type="match status" value="1"/>
</dbReference>
<dbReference type="EMBL" id="CP036281">
    <property type="protein sequence ID" value="QDU82249.1"/>
    <property type="molecule type" value="Genomic_DNA"/>
</dbReference>
<dbReference type="InterPro" id="IPR017850">
    <property type="entry name" value="Alkaline_phosphatase_core_sf"/>
</dbReference>
<organism evidence="1 2">
    <name type="scientific">Polystyrenella longa</name>
    <dbReference type="NCBI Taxonomy" id="2528007"/>
    <lineage>
        <taxon>Bacteria</taxon>
        <taxon>Pseudomonadati</taxon>
        <taxon>Planctomycetota</taxon>
        <taxon>Planctomycetia</taxon>
        <taxon>Planctomycetales</taxon>
        <taxon>Planctomycetaceae</taxon>
        <taxon>Polystyrenella</taxon>
    </lineage>
</organism>
<evidence type="ECO:0000313" key="2">
    <source>
        <dbReference type="Proteomes" id="UP000317178"/>
    </source>
</evidence>
<dbReference type="SUPFAM" id="SSF53649">
    <property type="entry name" value="Alkaline phosphatase-like"/>
    <property type="match status" value="1"/>
</dbReference>
<dbReference type="RefSeq" id="WP_144998261.1">
    <property type="nucleotide sequence ID" value="NZ_CP036281.1"/>
</dbReference>
<accession>A0A518CSN7</accession>
<keyword evidence="2" id="KW-1185">Reference proteome</keyword>
<dbReference type="KEGG" id="plon:Pla110_40040"/>